<accession>A0A6L5I017</accession>
<proteinExistence type="predicted"/>
<dbReference type="InterPro" id="IPR049810">
    <property type="entry name" value="S6_alt_immun-like"/>
</dbReference>
<protein>
    <submittedName>
        <fullName evidence="1">Uncharacterized protein</fullName>
    </submittedName>
</protein>
<gene>
    <name evidence="1" type="ORF">GHO27_25350</name>
</gene>
<organism evidence="1 2">
    <name type="scientific">Pseudomonas helleri</name>
    <dbReference type="NCBI Taxonomy" id="1608996"/>
    <lineage>
        <taxon>Bacteria</taxon>
        <taxon>Pseudomonadati</taxon>
        <taxon>Pseudomonadota</taxon>
        <taxon>Gammaproteobacteria</taxon>
        <taxon>Pseudomonadales</taxon>
        <taxon>Pseudomonadaceae</taxon>
        <taxon>Pseudomonas</taxon>
    </lineage>
</organism>
<dbReference type="Proteomes" id="UP000478064">
    <property type="component" value="Unassembled WGS sequence"/>
</dbReference>
<sequence length="79" mass="8818">MHLQLTGFLPEPNTDDSLKFERVLQGDLVVDSLEIMDWKSLDEAGGWETEITPDQAKLFAKLLDEPTIVELALFIGCVA</sequence>
<name>A0A6L5I017_9PSED</name>
<dbReference type="EMBL" id="WIVU01000084">
    <property type="protein sequence ID" value="MQU08986.1"/>
    <property type="molecule type" value="Genomic_DNA"/>
</dbReference>
<dbReference type="RefSeq" id="WP_153375807.1">
    <property type="nucleotide sequence ID" value="NZ_WIVU01000084.1"/>
</dbReference>
<evidence type="ECO:0000313" key="2">
    <source>
        <dbReference type="Proteomes" id="UP000478064"/>
    </source>
</evidence>
<evidence type="ECO:0000313" key="1">
    <source>
        <dbReference type="EMBL" id="MQU08986.1"/>
    </source>
</evidence>
<reference evidence="1 2" key="1">
    <citation type="submission" date="2019-10" db="EMBL/GenBank/DDBJ databases">
        <title>Evaluation of single-gene subtyping targets for Pseudomonas.</title>
        <authorList>
            <person name="Reichler S.J."/>
            <person name="Orsi R.H."/>
            <person name="Wiedmann M."/>
            <person name="Martin N.H."/>
            <person name="Murphy S.I."/>
        </authorList>
    </citation>
    <scope>NUCLEOTIDE SEQUENCE [LARGE SCALE GENOMIC DNA]</scope>
    <source>
        <strain evidence="1 2">FSL R10-1637</strain>
    </source>
</reference>
<dbReference type="NCBIfam" id="NF040643">
    <property type="entry name" value="S6_alt_immun"/>
    <property type="match status" value="1"/>
</dbReference>
<dbReference type="AlphaFoldDB" id="A0A6L5I017"/>
<comment type="caution">
    <text evidence="1">The sequence shown here is derived from an EMBL/GenBank/DDBJ whole genome shotgun (WGS) entry which is preliminary data.</text>
</comment>